<protein>
    <recommendedName>
        <fullName evidence="5">Dynactin subunit 5</fullName>
    </recommendedName>
</protein>
<dbReference type="SUPFAM" id="SSF51161">
    <property type="entry name" value="Trimeric LpxA-like enzymes"/>
    <property type="match status" value="1"/>
</dbReference>
<evidence type="ECO:0000256" key="5">
    <source>
        <dbReference type="ARBA" id="ARBA00034865"/>
    </source>
</evidence>
<dbReference type="EMBL" id="HBGO01018773">
    <property type="protein sequence ID" value="CAD9340636.1"/>
    <property type="molecule type" value="Transcribed_RNA"/>
</dbReference>
<dbReference type="PANTHER" id="PTHR46126">
    <property type="entry name" value="DYNACTIN SUBUNIT 5"/>
    <property type="match status" value="1"/>
</dbReference>
<evidence type="ECO:0000256" key="4">
    <source>
        <dbReference type="ARBA" id="ARBA00034706"/>
    </source>
</evidence>
<dbReference type="Gene3D" id="2.160.10.10">
    <property type="entry name" value="Hexapeptide repeat proteins"/>
    <property type="match status" value="1"/>
</dbReference>
<dbReference type="PANTHER" id="PTHR46126:SF1">
    <property type="entry name" value="DYNACTIN SUBUNIT 5"/>
    <property type="match status" value="1"/>
</dbReference>
<dbReference type="InterPro" id="IPR047125">
    <property type="entry name" value="DCTN5"/>
</dbReference>
<comment type="similarity">
    <text evidence="4">Belongs to the dynactin subunits 5/6 family. Dynactin subunit 5 subfamily.</text>
</comment>
<evidence type="ECO:0000256" key="3">
    <source>
        <dbReference type="ARBA" id="ARBA00023212"/>
    </source>
</evidence>
<keyword evidence="2" id="KW-0963">Cytoplasm</keyword>
<dbReference type="InterPro" id="IPR011004">
    <property type="entry name" value="Trimer_LpxA-like_sf"/>
</dbReference>
<evidence type="ECO:0000256" key="1">
    <source>
        <dbReference type="ARBA" id="ARBA00004245"/>
    </source>
</evidence>
<evidence type="ECO:0000256" key="2">
    <source>
        <dbReference type="ARBA" id="ARBA00022490"/>
    </source>
</evidence>
<keyword evidence="3" id="KW-0206">Cytoskeleton</keyword>
<proteinExistence type="inferred from homology"/>
<name>A0A7S1ZJQ9_TRICV</name>
<dbReference type="CDD" id="cd03359">
    <property type="entry name" value="LbH_Dynactin_5"/>
    <property type="match status" value="1"/>
</dbReference>
<dbReference type="GO" id="GO:0005869">
    <property type="term" value="C:dynactin complex"/>
    <property type="evidence" value="ECO:0007669"/>
    <property type="project" value="TreeGrafter"/>
</dbReference>
<evidence type="ECO:0000313" key="6">
    <source>
        <dbReference type="EMBL" id="CAD9340636.1"/>
    </source>
</evidence>
<organism evidence="6">
    <name type="scientific">Trieres chinensis</name>
    <name type="common">Marine centric diatom</name>
    <name type="synonym">Odontella sinensis</name>
    <dbReference type="NCBI Taxonomy" id="1514140"/>
    <lineage>
        <taxon>Eukaryota</taxon>
        <taxon>Sar</taxon>
        <taxon>Stramenopiles</taxon>
        <taxon>Ochrophyta</taxon>
        <taxon>Bacillariophyta</taxon>
        <taxon>Mediophyceae</taxon>
        <taxon>Biddulphiophycidae</taxon>
        <taxon>Eupodiscales</taxon>
        <taxon>Parodontellaceae</taxon>
        <taxon>Trieres</taxon>
    </lineage>
</organism>
<gene>
    <name evidence="6" type="ORF">OSIN01602_LOCUS10761</name>
</gene>
<sequence>MVDEDGAPSQPAEQLEAEEGYIKTAANNYVSRSASIHGSRHVEIRGKSVVRPGAVVRGDLGAPVRVGRYCRVGDRSVLRPPSASLPDGTERRLPQSIGNHTSIGRDCVVEAAAVGFSVLVGDGCVLGKRSVIKDCCRIEPGTVLAPDAVVPPFSIVSGSPGRVVGEMPESAAAEIPDRSLGEYAAFVKERREEELSAR</sequence>
<reference evidence="6" key="1">
    <citation type="submission" date="2021-01" db="EMBL/GenBank/DDBJ databases">
        <authorList>
            <person name="Corre E."/>
            <person name="Pelletier E."/>
            <person name="Niang G."/>
            <person name="Scheremetjew M."/>
            <person name="Finn R."/>
            <person name="Kale V."/>
            <person name="Holt S."/>
            <person name="Cochrane G."/>
            <person name="Meng A."/>
            <person name="Brown T."/>
            <person name="Cohen L."/>
        </authorList>
    </citation>
    <scope>NUCLEOTIDE SEQUENCE</scope>
    <source>
        <strain evidence="6">Grunow 1884</strain>
    </source>
</reference>
<accession>A0A7S1ZJQ9</accession>
<dbReference type="Pfam" id="PF21711">
    <property type="entry name" value="DCTN5"/>
    <property type="match status" value="1"/>
</dbReference>
<dbReference type="AlphaFoldDB" id="A0A7S1ZJQ9"/>
<comment type="subcellular location">
    <subcellularLocation>
        <location evidence="1">Cytoplasm</location>
        <location evidence="1">Cytoskeleton</location>
    </subcellularLocation>
</comment>